<dbReference type="PRINTS" id="PR00862">
    <property type="entry name" value="PROLIGOPTASE"/>
</dbReference>
<keyword evidence="5" id="KW-0720">Serine protease</keyword>
<evidence type="ECO:0000313" key="9">
    <source>
        <dbReference type="EMBL" id="ABL65057.1"/>
    </source>
</evidence>
<evidence type="ECO:0000256" key="2">
    <source>
        <dbReference type="ARBA" id="ARBA00011897"/>
    </source>
</evidence>
<accession>A1BF80</accession>
<dbReference type="HOGENOM" id="CLU_011290_1_1_10"/>
<protein>
    <recommendedName>
        <fullName evidence="2">prolyl oligopeptidase</fullName>
        <ecNumber evidence="2">3.4.21.26</ecNumber>
    </recommendedName>
</protein>
<dbReference type="InterPro" id="IPR001375">
    <property type="entry name" value="Peptidase_S9_cat"/>
</dbReference>
<dbReference type="OrthoDB" id="9801421at2"/>
<dbReference type="InterPro" id="IPR023302">
    <property type="entry name" value="Pept_S9A_N"/>
</dbReference>
<dbReference type="eggNOG" id="COG1770">
    <property type="taxonomic scope" value="Bacteria"/>
</dbReference>
<dbReference type="PANTHER" id="PTHR42881">
    <property type="entry name" value="PROLYL ENDOPEPTIDASE"/>
    <property type="match status" value="1"/>
</dbReference>
<feature type="domain" description="Peptidase S9A N-terminal" evidence="8">
    <location>
        <begin position="41"/>
        <end position="440"/>
    </location>
</feature>
<dbReference type="EMBL" id="CP000492">
    <property type="protein sequence ID" value="ABL65057.1"/>
    <property type="molecule type" value="Genomic_DNA"/>
</dbReference>
<dbReference type="SUPFAM" id="SSF50993">
    <property type="entry name" value="Peptidase/esterase 'gauge' domain"/>
    <property type="match status" value="1"/>
</dbReference>
<comment type="catalytic activity">
    <reaction evidence="1">
        <text>Hydrolysis of Pro-|-Xaa &gt;&gt; Ala-|-Xaa in oligopeptides.</text>
        <dbReference type="EC" id="3.4.21.26"/>
    </reaction>
</comment>
<dbReference type="InterPro" id="IPR002470">
    <property type="entry name" value="Peptidase_S9A"/>
</dbReference>
<feature type="chain" id="PRO_5002632875" description="prolyl oligopeptidase" evidence="6">
    <location>
        <begin position="23"/>
        <end position="732"/>
    </location>
</feature>
<evidence type="ECO:0000259" key="7">
    <source>
        <dbReference type="Pfam" id="PF00326"/>
    </source>
</evidence>
<sequence length="732" mass="81642" precursor="true">MTIPRTALFLLCFLALTSAAFAVEKPEPVVIRKSFPEAQKPVVETWCGETIADPFRAMENIRNPQVINWLKQESDYARNTLQRIPGRDSLISKMQEFDKRKVSKVYNLSITENDVYFYLKQTPSDETGQLYYRKGFHGKETLLFNPSSSPDKESHTVIGTISPSFDGSKVAFTISKNGSEDAVLLIMDVATKKLFPEKITRCRFASPSWLKTGDAFLYNRLRALEKPGENPQHNSKTFLHIPGTDPSRDLEIFSSATNPELVLNPEDIPEVSYEKESGQLFAFLSNVDRRLTVYYAPLDQPGKKKTAWKKLFIPKDDVHDFAVTEKDIYFSSPKKASGFRLLKTSLEHPDLEHAELIVPETPGATLTGFTLTSRGIFYTQSKNGVEEKLYHQEYGKTESKEIILPSAAGTIALSSKGFRYPDLWVVIAGWSKDYRRYRYDSRNEGTFSLETLSSPALYPEYERLKVEELMIPSHDGVMVPLSIVYRNDLDKKGTNPVLLYGYGAYGNALTPFFSPSLLLWTHKGGILAIVHARGGGELGDAWHTSGMKTTKPNTWKDLISSAEYLIKEKYSSSRHIAINGASAGGILVGKAMTERPDLFAAAIPQVGLMNPLRGEETPNGPVNVPEFGTVKKPDECKALIAMDPYLSIIDGVRYPAALVTAGINDPRVSAWQPAKFAARLQAATASNKPVLLFTDFKAGHGMGNTKQMEFESLADVLSFGLWQTGHPEFQIR</sequence>
<evidence type="ECO:0000256" key="3">
    <source>
        <dbReference type="ARBA" id="ARBA00022670"/>
    </source>
</evidence>
<proteinExistence type="predicted"/>
<dbReference type="Pfam" id="PF00326">
    <property type="entry name" value="Peptidase_S9"/>
    <property type="match status" value="1"/>
</dbReference>
<dbReference type="Pfam" id="PF02897">
    <property type="entry name" value="Peptidase_S9_N"/>
    <property type="match status" value="1"/>
</dbReference>
<dbReference type="Proteomes" id="UP000008701">
    <property type="component" value="Chromosome"/>
</dbReference>
<keyword evidence="4 9" id="KW-0378">Hydrolase</keyword>
<dbReference type="GO" id="GO:0004252">
    <property type="term" value="F:serine-type endopeptidase activity"/>
    <property type="evidence" value="ECO:0007669"/>
    <property type="project" value="UniProtKB-EC"/>
</dbReference>
<dbReference type="GO" id="GO:0005829">
    <property type="term" value="C:cytosol"/>
    <property type="evidence" value="ECO:0007669"/>
    <property type="project" value="TreeGrafter"/>
</dbReference>
<evidence type="ECO:0000259" key="8">
    <source>
        <dbReference type="Pfam" id="PF02897"/>
    </source>
</evidence>
<dbReference type="GO" id="GO:0006508">
    <property type="term" value="P:proteolysis"/>
    <property type="evidence" value="ECO:0007669"/>
    <property type="project" value="UniProtKB-KW"/>
</dbReference>
<keyword evidence="10" id="KW-1185">Reference proteome</keyword>
<dbReference type="Gene3D" id="2.130.10.120">
    <property type="entry name" value="Prolyl oligopeptidase, N-terminal domain"/>
    <property type="match status" value="1"/>
</dbReference>
<reference evidence="9 10" key="1">
    <citation type="submission" date="2006-12" db="EMBL/GenBank/DDBJ databases">
        <title>Complete sequence of Chlorobium phaeobacteroides DSM 266.</title>
        <authorList>
            <consortium name="US DOE Joint Genome Institute"/>
            <person name="Copeland A."/>
            <person name="Lucas S."/>
            <person name="Lapidus A."/>
            <person name="Barry K."/>
            <person name="Detter J.C."/>
            <person name="Glavina del Rio T."/>
            <person name="Hammon N."/>
            <person name="Israni S."/>
            <person name="Pitluck S."/>
            <person name="Goltsman E."/>
            <person name="Schmutz J."/>
            <person name="Larimer F."/>
            <person name="Land M."/>
            <person name="Hauser L."/>
            <person name="Mikhailova N."/>
            <person name="Li T."/>
            <person name="Overmann J."/>
            <person name="Bryant D.A."/>
            <person name="Richardson P."/>
        </authorList>
    </citation>
    <scope>NUCLEOTIDE SEQUENCE [LARGE SCALE GENOMIC DNA]</scope>
    <source>
        <strain evidence="9 10">DSM 266</strain>
    </source>
</reference>
<dbReference type="GO" id="GO:0070012">
    <property type="term" value="F:oligopeptidase activity"/>
    <property type="evidence" value="ECO:0007669"/>
    <property type="project" value="TreeGrafter"/>
</dbReference>
<gene>
    <name evidence="9" type="ordered locus">Cpha266_1010</name>
</gene>
<evidence type="ECO:0000256" key="5">
    <source>
        <dbReference type="ARBA" id="ARBA00022825"/>
    </source>
</evidence>
<evidence type="ECO:0000256" key="4">
    <source>
        <dbReference type="ARBA" id="ARBA00022801"/>
    </source>
</evidence>
<keyword evidence="6" id="KW-0732">Signal</keyword>
<dbReference type="KEGG" id="cph:Cpha266_1010"/>
<evidence type="ECO:0000313" key="10">
    <source>
        <dbReference type="Proteomes" id="UP000008701"/>
    </source>
</evidence>
<feature type="domain" description="Peptidase S9 prolyl oligopeptidase catalytic" evidence="7">
    <location>
        <begin position="513"/>
        <end position="722"/>
    </location>
</feature>
<dbReference type="ESTHER" id="9chlb-q43eh9">
    <property type="family name" value="S9N_PPCE_Peptidase_S9"/>
</dbReference>
<dbReference type="InterPro" id="IPR029058">
    <property type="entry name" value="AB_hydrolase_fold"/>
</dbReference>
<evidence type="ECO:0000256" key="6">
    <source>
        <dbReference type="SAM" id="SignalP"/>
    </source>
</evidence>
<name>A1BF80_CHLPD</name>
<feature type="signal peptide" evidence="6">
    <location>
        <begin position="1"/>
        <end position="22"/>
    </location>
</feature>
<dbReference type="PANTHER" id="PTHR42881:SF2">
    <property type="entry name" value="PROLYL ENDOPEPTIDASE"/>
    <property type="match status" value="1"/>
</dbReference>
<dbReference type="Gene3D" id="3.40.50.1820">
    <property type="entry name" value="alpha/beta hydrolase"/>
    <property type="match status" value="1"/>
</dbReference>
<organism evidence="9 10">
    <name type="scientific">Chlorobium phaeobacteroides (strain DSM 266 / SMG 266 / 2430)</name>
    <dbReference type="NCBI Taxonomy" id="290317"/>
    <lineage>
        <taxon>Bacteria</taxon>
        <taxon>Pseudomonadati</taxon>
        <taxon>Chlorobiota</taxon>
        <taxon>Chlorobiia</taxon>
        <taxon>Chlorobiales</taxon>
        <taxon>Chlorobiaceae</taxon>
        <taxon>Chlorobium/Pelodictyon group</taxon>
        <taxon>Chlorobium</taxon>
    </lineage>
</organism>
<dbReference type="STRING" id="290317.Cpha266_1010"/>
<keyword evidence="3" id="KW-0645">Protease</keyword>
<evidence type="ECO:0000256" key="1">
    <source>
        <dbReference type="ARBA" id="ARBA00001070"/>
    </source>
</evidence>
<dbReference type="AlphaFoldDB" id="A1BF80"/>
<dbReference type="EC" id="3.4.21.26" evidence="2"/>
<dbReference type="SUPFAM" id="SSF53474">
    <property type="entry name" value="alpha/beta-Hydrolases"/>
    <property type="match status" value="1"/>
</dbReference>
<dbReference type="InterPro" id="IPR051167">
    <property type="entry name" value="Prolyl_oligopep/macrocyclase"/>
</dbReference>
<dbReference type="RefSeq" id="WP_011744884.1">
    <property type="nucleotide sequence ID" value="NC_008639.1"/>
</dbReference>